<gene>
    <name evidence="2" type="ORF">PIB30_089245</name>
</gene>
<evidence type="ECO:0000313" key="3">
    <source>
        <dbReference type="Proteomes" id="UP001341840"/>
    </source>
</evidence>
<accession>A0ABU6RUE5</accession>
<reference evidence="2 3" key="1">
    <citation type="journal article" date="2023" name="Plants (Basel)">
        <title>Bridging the Gap: Combining Genomics and Transcriptomics Approaches to Understand Stylosanthes scabra, an Orphan Legume from the Brazilian Caatinga.</title>
        <authorList>
            <person name="Ferreira-Neto J.R.C."/>
            <person name="da Silva M.D."/>
            <person name="Binneck E."/>
            <person name="de Melo N.F."/>
            <person name="da Silva R.H."/>
            <person name="de Melo A.L.T.M."/>
            <person name="Pandolfi V."/>
            <person name="Bustamante F.O."/>
            <person name="Brasileiro-Vidal A.C."/>
            <person name="Benko-Iseppon A.M."/>
        </authorList>
    </citation>
    <scope>NUCLEOTIDE SEQUENCE [LARGE SCALE GENOMIC DNA]</scope>
    <source>
        <tissue evidence="2">Leaves</tissue>
    </source>
</reference>
<dbReference type="Proteomes" id="UP001341840">
    <property type="component" value="Unassembled WGS sequence"/>
</dbReference>
<feature type="compositionally biased region" description="Pro residues" evidence="1">
    <location>
        <begin position="49"/>
        <end position="62"/>
    </location>
</feature>
<organism evidence="2 3">
    <name type="scientific">Stylosanthes scabra</name>
    <dbReference type="NCBI Taxonomy" id="79078"/>
    <lineage>
        <taxon>Eukaryota</taxon>
        <taxon>Viridiplantae</taxon>
        <taxon>Streptophyta</taxon>
        <taxon>Embryophyta</taxon>
        <taxon>Tracheophyta</taxon>
        <taxon>Spermatophyta</taxon>
        <taxon>Magnoliopsida</taxon>
        <taxon>eudicotyledons</taxon>
        <taxon>Gunneridae</taxon>
        <taxon>Pentapetalae</taxon>
        <taxon>rosids</taxon>
        <taxon>fabids</taxon>
        <taxon>Fabales</taxon>
        <taxon>Fabaceae</taxon>
        <taxon>Papilionoideae</taxon>
        <taxon>50 kb inversion clade</taxon>
        <taxon>dalbergioids sensu lato</taxon>
        <taxon>Dalbergieae</taxon>
        <taxon>Pterocarpus clade</taxon>
        <taxon>Stylosanthes</taxon>
    </lineage>
</organism>
<proteinExistence type="predicted"/>
<feature type="compositionally biased region" description="Polar residues" evidence="1">
    <location>
        <begin position="1"/>
        <end position="18"/>
    </location>
</feature>
<feature type="non-terminal residue" evidence="2">
    <location>
        <position position="62"/>
    </location>
</feature>
<sequence length="62" mass="7013">MRRELSNNNINKVDNGQPTPADDYDDYIDRVPSKANRFSPIEHGTPLLPYIPKPQPPSPDPI</sequence>
<keyword evidence="3" id="KW-1185">Reference proteome</keyword>
<dbReference type="EMBL" id="JASCZI010031867">
    <property type="protein sequence ID" value="MED6127569.1"/>
    <property type="molecule type" value="Genomic_DNA"/>
</dbReference>
<evidence type="ECO:0000256" key="1">
    <source>
        <dbReference type="SAM" id="MobiDB-lite"/>
    </source>
</evidence>
<feature type="region of interest" description="Disordered" evidence="1">
    <location>
        <begin position="1"/>
        <end position="62"/>
    </location>
</feature>
<evidence type="ECO:0000313" key="2">
    <source>
        <dbReference type="EMBL" id="MED6127569.1"/>
    </source>
</evidence>
<protein>
    <submittedName>
        <fullName evidence="2">Uncharacterized protein</fullName>
    </submittedName>
</protein>
<comment type="caution">
    <text evidence="2">The sequence shown here is derived from an EMBL/GenBank/DDBJ whole genome shotgun (WGS) entry which is preliminary data.</text>
</comment>
<name>A0ABU6RUE5_9FABA</name>